<reference evidence="2 3" key="1">
    <citation type="submission" date="2016-03" db="EMBL/GenBank/DDBJ databases">
        <title>Trachymyrmex septentrionalis WGS genome.</title>
        <authorList>
            <person name="Nygaard S."/>
            <person name="Hu H."/>
            <person name="Boomsma J."/>
            <person name="Zhang G."/>
        </authorList>
    </citation>
    <scope>NUCLEOTIDE SEQUENCE [LARGE SCALE GENOMIC DNA]</scope>
    <source>
        <strain evidence="2">Tsep2-gDNA-1</strain>
        <tissue evidence="2">Whole body</tissue>
    </source>
</reference>
<gene>
    <name evidence="2" type="ORF">ALC56_00948</name>
</gene>
<keyword evidence="3" id="KW-1185">Reference proteome</keyword>
<feature type="non-terminal residue" evidence="2">
    <location>
        <position position="1"/>
    </location>
</feature>
<organism evidence="2 3">
    <name type="scientific">Trachymyrmex septentrionalis</name>
    <dbReference type="NCBI Taxonomy" id="34720"/>
    <lineage>
        <taxon>Eukaryota</taxon>
        <taxon>Metazoa</taxon>
        <taxon>Ecdysozoa</taxon>
        <taxon>Arthropoda</taxon>
        <taxon>Hexapoda</taxon>
        <taxon>Insecta</taxon>
        <taxon>Pterygota</taxon>
        <taxon>Neoptera</taxon>
        <taxon>Endopterygota</taxon>
        <taxon>Hymenoptera</taxon>
        <taxon>Apocrita</taxon>
        <taxon>Aculeata</taxon>
        <taxon>Formicoidea</taxon>
        <taxon>Formicidae</taxon>
        <taxon>Myrmicinae</taxon>
        <taxon>Trachymyrmex</taxon>
    </lineage>
</organism>
<dbReference type="EMBL" id="KQ981215">
    <property type="protein sequence ID" value="KYN44505.1"/>
    <property type="molecule type" value="Genomic_DNA"/>
</dbReference>
<name>A0A195FV38_9HYME</name>
<dbReference type="AlphaFoldDB" id="A0A195FV38"/>
<keyword evidence="1" id="KW-1133">Transmembrane helix</keyword>
<feature type="transmembrane region" description="Helical" evidence="1">
    <location>
        <begin position="61"/>
        <end position="79"/>
    </location>
</feature>
<evidence type="ECO:0000256" key="1">
    <source>
        <dbReference type="SAM" id="Phobius"/>
    </source>
</evidence>
<accession>A0A195FV38</accession>
<evidence type="ECO:0000313" key="3">
    <source>
        <dbReference type="Proteomes" id="UP000078541"/>
    </source>
</evidence>
<keyword evidence="1" id="KW-0472">Membrane</keyword>
<keyword evidence="1" id="KW-0812">Transmembrane</keyword>
<dbReference type="Proteomes" id="UP000078541">
    <property type="component" value="Unassembled WGS sequence"/>
</dbReference>
<proteinExistence type="predicted"/>
<sequence>AFSKSCASLGNGGSGFVGGSNIFACSRFRSIFSITFHESSSVIFITLFSFNNSLSSPRKSISWRLLMMMMLLLLLRTIVWRAVVAEMLEIVDGIVIPFKKDVVEIVLNPRVHLRV</sequence>
<protein>
    <submittedName>
        <fullName evidence="2">Uncharacterized protein</fullName>
    </submittedName>
</protein>
<evidence type="ECO:0000313" key="2">
    <source>
        <dbReference type="EMBL" id="KYN44505.1"/>
    </source>
</evidence>